<feature type="signal peptide" evidence="2">
    <location>
        <begin position="1"/>
        <end position="19"/>
    </location>
</feature>
<dbReference type="Gene3D" id="3.40.190.10">
    <property type="entry name" value="Periplasmic binding protein-like II"/>
    <property type="match status" value="2"/>
</dbReference>
<sequence length="267" mass="28656">MLARLIFILMLLVALPVHANEKMKFGGTGSGLELVRQLGNLYAKQHKNLNVQIVPSLGSTGGIKALQAGALDLAITARPVKPEEKGVESIQLCRTPLVFAVNPATSISNINAGDLVQLYGNVSQTWPDGGRVRVVLRPEAETTTKMLRGISPAIDQALTLAKARPGMIMAVTDQDNLKVIQKTPGAFGLTSLAMVTAEQAKVQLVSFNGVEPTLQALVQGRYPLVRDYYLVARTPVSATAQNFINFARSAKGASLFKALHCLSVEQR</sequence>
<dbReference type="InterPro" id="IPR024370">
    <property type="entry name" value="PBP_domain"/>
</dbReference>
<evidence type="ECO:0000256" key="2">
    <source>
        <dbReference type="SAM" id="SignalP"/>
    </source>
</evidence>
<dbReference type="SUPFAM" id="SSF53850">
    <property type="entry name" value="Periplasmic binding protein-like II"/>
    <property type="match status" value="1"/>
</dbReference>
<keyword evidence="5" id="KW-1185">Reference proteome</keyword>
<accession>A0A1T4JYC6</accession>
<feature type="chain" id="PRO_5010518445" evidence="2">
    <location>
        <begin position="20"/>
        <end position="267"/>
    </location>
</feature>
<name>A0A1T4JYC6_9BACT</name>
<dbReference type="PANTHER" id="PTHR30570">
    <property type="entry name" value="PERIPLASMIC PHOSPHATE BINDING COMPONENT OF PHOSPHATE ABC TRANSPORTER"/>
    <property type="match status" value="1"/>
</dbReference>
<evidence type="ECO:0000313" key="5">
    <source>
        <dbReference type="Proteomes" id="UP000190102"/>
    </source>
</evidence>
<dbReference type="STRING" id="115783.SAMN02745119_00179"/>
<keyword evidence="1 2" id="KW-0732">Signal</keyword>
<organism evidence="4 5">
    <name type="scientific">Trichlorobacter thiogenes</name>
    <dbReference type="NCBI Taxonomy" id="115783"/>
    <lineage>
        <taxon>Bacteria</taxon>
        <taxon>Pseudomonadati</taxon>
        <taxon>Thermodesulfobacteriota</taxon>
        <taxon>Desulfuromonadia</taxon>
        <taxon>Geobacterales</taxon>
        <taxon>Geobacteraceae</taxon>
        <taxon>Trichlorobacter</taxon>
    </lineage>
</organism>
<dbReference type="InterPro" id="IPR050811">
    <property type="entry name" value="Phosphate_ABC_transporter"/>
</dbReference>
<dbReference type="PANTHER" id="PTHR30570:SF1">
    <property type="entry name" value="PHOSPHATE-BINDING PROTEIN PSTS"/>
    <property type="match status" value="1"/>
</dbReference>
<feature type="domain" description="PBP" evidence="3">
    <location>
        <begin position="23"/>
        <end position="249"/>
    </location>
</feature>
<dbReference type="Pfam" id="PF12849">
    <property type="entry name" value="PBP_like_2"/>
    <property type="match status" value="1"/>
</dbReference>
<gene>
    <name evidence="4" type="ORF">SAMN02745119_00179</name>
</gene>
<protein>
    <submittedName>
        <fullName evidence="4">Phosphate ABC transporter substrate-binding protein, PhoT family</fullName>
    </submittedName>
</protein>
<dbReference type="AlphaFoldDB" id="A0A1T4JYC6"/>
<reference evidence="5" key="1">
    <citation type="submission" date="2017-02" db="EMBL/GenBank/DDBJ databases">
        <authorList>
            <person name="Varghese N."/>
            <person name="Submissions S."/>
        </authorList>
    </citation>
    <scope>NUCLEOTIDE SEQUENCE [LARGE SCALE GENOMIC DNA]</scope>
    <source>
        <strain evidence="5">ATCC BAA-34</strain>
    </source>
</reference>
<dbReference type="OrthoDB" id="5506472at2"/>
<dbReference type="EMBL" id="FUWR01000001">
    <property type="protein sequence ID" value="SJZ35180.1"/>
    <property type="molecule type" value="Genomic_DNA"/>
</dbReference>
<proteinExistence type="predicted"/>
<evidence type="ECO:0000259" key="3">
    <source>
        <dbReference type="Pfam" id="PF12849"/>
    </source>
</evidence>
<dbReference type="Proteomes" id="UP000190102">
    <property type="component" value="Unassembled WGS sequence"/>
</dbReference>
<evidence type="ECO:0000256" key="1">
    <source>
        <dbReference type="ARBA" id="ARBA00022729"/>
    </source>
</evidence>
<evidence type="ECO:0000313" key="4">
    <source>
        <dbReference type="EMBL" id="SJZ35180.1"/>
    </source>
</evidence>